<dbReference type="GO" id="GO:0016251">
    <property type="term" value="F:RNA polymerase II general transcription initiation factor activity"/>
    <property type="evidence" value="ECO:0007669"/>
    <property type="project" value="TreeGrafter"/>
</dbReference>
<keyword evidence="5" id="KW-0539">Nucleus</keyword>
<dbReference type="GO" id="GO:0003713">
    <property type="term" value="F:transcription coactivator activity"/>
    <property type="evidence" value="ECO:0007669"/>
    <property type="project" value="TreeGrafter"/>
</dbReference>
<feature type="compositionally biased region" description="Basic and acidic residues" evidence="6">
    <location>
        <begin position="167"/>
        <end position="184"/>
    </location>
</feature>
<accession>A0A6J2U378</accession>
<feature type="region of interest" description="Disordered" evidence="6">
    <location>
        <begin position="144"/>
        <end position="205"/>
    </location>
</feature>
<dbReference type="GO" id="GO:0000124">
    <property type="term" value="C:SAGA complex"/>
    <property type="evidence" value="ECO:0007669"/>
    <property type="project" value="TreeGrafter"/>
</dbReference>
<keyword evidence="7" id="KW-1185">Reference proteome</keyword>
<feature type="compositionally biased region" description="Basic and acidic residues" evidence="6">
    <location>
        <begin position="148"/>
        <end position="160"/>
    </location>
</feature>
<comment type="subcellular location">
    <subcellularLocation>
        <location evidence="1">Nucleus</location>
    </subcellularLocation>
</comment>
<reference evidence="8" key="1">
    <citation type="submission" date="2025-08" db="UniProtKB">
        <authorList>
            <consortium name="RefSeq"/>
        </authorList>
    </citation>
    <scope>IDENTIFICATION</scope>
    <source>
        <strain evidence="8">11010-0011.00</strain>
        <tissue evidence="8">Whole body</tissue>
    </source>
</reference>
<dbReference type="GO" id="GO:0046982">
    <property type="term" value="F:protein heterodimerization activity"/>
    <property type="evidence" value="ECO:0007669"/>
    <property type="project" value="InterPro"/>
</dbReference>
<comment type="similarity">
    <text evidence="2">Belongs to the TAF9 family.</text>
</comment>
<evidence type="ECO:0000256" key="1">
    <source>
        <dbReference type="ARBA" id="ARBA00004123"/>
    </source>
</evidence>
<dbReference type="GO" id="GO:0051123">
    <property type="term" value="P:RNA polymerase II preinitiation complex assembly"/>
    <property type="evidence" value="ECO:0007669"/>
    <property type="project" value="TreeGrafter"/>
</dbReference>
<feature type="compositionally biased region" description="Basic residues" evidence="6">
    <location>
        <begin position="191"/>
        <end position="201"/>
    </location>
</feature>
<dbReference type="CDD" id="cd07979">
    <property type="entry name" value="HFD_TAF9"/>
    <property type="match status" value="1"/>
</dbReference>
<proteinExistence type="inferred from homology"/>
<dbReference type="AlphaFoldDB" id="A0A6J2U378"/>
<sequence length="252" mass="28442">MEPEQAKEVVPEEQPKLLPNDALVVMAILEEQNIPEYEPRVVHQLLDFTYSYVTQIVSDAKAYADHARKPTLDLDDIKLAADMVMERSFTEPPQRHELAEATEQCNSVPLPRVKRKNGLRLPPSAHCLIGRNYRLRKPPSIKATEAALESRKAKSVRKESSQLTKQQAKEQLNETPTDDLKVGDKTITGAKKSRKNKKKKDKIINTINEGSDQEAVSKATAKKHKKETRRLKAIIGAEVDCLEKNMGEQSKK</sequence>
<keyword evidence="4" id="KW-0804">Transcription</keyword>
<evidence type="ECO:0000256" key="4">
    <source>
        <dbReference type="ARBA" id="ARBA00023163"/>
    </source>
</evidence>
<dbReference type="OrthoDB" id="341924at2759"/>
<evidence type="ECO:0000313" key="8">
    <source>
        <dbReference type="RefSeq" id="XP_030381923.1"/>
    </source>
</evidence>
<dbReference type="GeneID" id="115629572"/>
<dbReference type="Gene3D" id="1.10.20.10">
    <property type="entry name" value="Histone, subunit A"/>
    <property type="match status" value="1"/>
</dbReference>
<protein>
    <submittedName>
        <fullName evidence="8">Transcription initiation factor TFIID subunit 9-like</fullName>
    </submittedName>
</protein>
<dbReference type="InterPro" id="IPR003162">
    <property type="entry name" value="TFIID-31"/>
</dbReference>
<gene>
    <name evidence="8" type="primary">LOC115629572</name>
</gene>
<evidence type="ECO:0000256" key="5">
    <source>
        <dbReference type="ARBA" id="ARBA00023242"/>
    </source>
</evidence>
<organism evidence="7 8">
    <name type="scientific">Drosophila lebanonensis</name>
    <name type="common">Fruit fly</name>
    <name type="synonym">Scaptodrosophila lebanonensis</name>
    <dbReference type="NCBI Taxonomy" id="7225"/>
    <lineage>
        <taxon>Eukaryota</taxon>
        <taxon>Metazoa</taxon>
        <taxon>Ecdysozoa</taxon>
        <taxon>Arthropoda</taxon>
        <taxon>Hexapoda</taxon>
        <taxon>Insecta</taxon>
        <taxon>Pterygota</taxon>
        <taxon>Neoptera</taxon>
        <taxon>Endopterygota</taxon>
        <taxon>Diptera</taxon>
        <taxon>Brachycera</taxon>
        <taxon>Muscomorpha</taxon>
        <taxon>Ephydroidea</taxon>
        <taxon>Drosophilidae</taxon>
        <taxon>Scaptodrosophila</taxon>
    </lineage>
</organism>
<keyword evidence="3" id="KW-0805">Transcription regulation</keyword>
<evidence type="ECO:0000256" key="3">
    <source>
        <dbReference type="ARBA" id="ARBA00023015"/>
    </source>
</evidence>
<dbReference type="InterPro" id="IPR009072">
    <property type="entry name" value="Histone-fold"/>
</dbReference>
<dbReference type="InterPro" id="IPR051431">
    <property type="entry name" value="TFIID_subunit_9"/>
</dbReference>
<dbReference type="SUPFAM" id="SSF47113">
    <property type="entry name" value="Histone-fold"/>
    <property type="match status" value="1"/>
</dbReference>
<dbReference type="GO" id="GO:0005669">
    <property type="term" value="C:transcription factor TFIID complex"/>
    <property type="evidence" value="ECO:0007669"/>
    <property type="project" value="TreeGrafter"/>
</dbReference>
<dbReference type="PANTHER" id="PTHR48068">
    <property type="entry name" value="TAF9 RNA POLYMERASE II, TATA BOX-BINDING PROTEIN (TBP)-ASSOCIATED FACTOR"/>
    <property type="match status" value="1"/>
</dbReference>
<evidence type="ECO:0000313" key="7">
    <source>
        <dbReference type="Proteomes" id="UP000504634"/>
    </source>
</evidence>
<evidence type="ECO:0000256" key="2">
    <source>
        <dbReference type="ARBA" id="ARBA00007646"/>
    </source>
</evidence>
<dbReference type="Proteomes" id="UP000504634">
    <property type="component" value="Unplaced"/>
</dbReference>
<evidence type="ECO:0000256" key="6">
    <source>
        <dbReference type="SAM" id="MobiDB-lite"/>
    </source>
</evidence>
<dbReference type="Pfam" id="PF02291">
    <property type="entry name" value="TFIID-31kDa"/>
    <property type="match status" value="1"/>
</dbReference>
<dbReference type="PANTHER" id="PTHR48068:SF4">
    <property type="entry name" value="TATA-BOX BINDING PROTEIN ASSOCIATED FACTOR 9"/>
    <property type="match status" value="1"/>
</dbReference>
<name>A0A6J2U378_DROLE</name>
<dbReference type="RefSeq" id="XP_030381923.1">
    <property type="nucleotide sequence ID" value="XM_030526063.1"/>
</dbReference>